<feature type="active site" description="For OMPdecase activity" evidence="8">
    <location>
        <position position="95"/>
    </location>
</feature>
<dbReference type="UniPathway" id="UPA00070">
    <property type="reaction ID" value="UER00120"/>
</dbReference>
<feature type="binding site" evidence="9">
    <location>
        <position position="40"/>
    </location>
    <ligand>
        <name>substrate</name>
    </ligand>
</feature>
<dbReference type="PANTHER" id="PTHR19278:SF9">
    <property type="entry name" value="URIDINE 5'-MONOPHOSPHATE SYNTHASE"/>
    <property type="match status" value="1"/>
</dbReference>
<dbReference type="InterPro" id="IPR013785">
    <property type="entry name" value="Aldolase_TIM"/>
</dbReference>
<evidence type="ECO:0000256" key="6">
    <source>
        <dbReference type="ARBA" id="ARBA00022975"/>
    </source>
</evidence>
<evidence type="ECO:0000256" key="7">
    <source>
        <dbReference type="ARBA" id="ARBA00023239"/>
    </source>
</evidence>
<dbReference type="EC" id="4.1.1.23" evidence="3 10"/>
<dbReference type="GO" id="GO:0004590">
    <property type="term" value="F:orotidine-5'-phosphate decarboxylase activity"/>
    <property type="evidence" value="ECO:0007669"/>
    <property type="project" value="UniProtKB-EC"/>
</dbReference>
<comment type="similarity">
    <text evidence="2 10">Belongs to the OMP decarboxylase family.</text>
</comment>
<comment type="caution">
    <text evidence="12">The sequence shown here is derived from an EMBL/GenBank/DDBJ whole genome shotgun (WGS) entry which is preliminary data.</text>
</comment>
<evidence type="ECO:0000256" key="1">
    <source>
        <dbReference type="ARBA" id="ARBA00004861"/>
    </source>
</evidence>
<evidence type="ECO:0000259" key="11">
    <source>
        <dbReference type="SMART" id="SM00934"/>
    </source>
</evidence>
<dbReference type="PROSITE" id="PS00156">
    <property type="entry name" value="OMPDECASE"/>
    <property type="match status" value="1"/>
</dbReference>
<dbReference type="EMBL" id="SDIL01000067">
    <property type="protein sequence ID" value="RXK37500.1"/>
    <property type="molecule type" value="Genomic_DNA"/>
</dbReference>
<feature type="binding site" evidence="9">
    <location>
        <position position="268"/>
    </location>
    <ligand>
        <name>substrate</name>
    </ligand>
</feature>
<evidence type="ECO:0000313" key="13">
    <source>
        <dbReference type="Proteomes" id="UP000289152"/>
    </source>
</evidence>
<dbReference type="STRING" id="5217.A0A4Q1BIP0"/>
<evidence type="ECO:0000256" key="9">
    <source>
        <dbReference type="PIRSR" id="PIRSR614732-2"/>
    </source>
</evidence>
<dbReference type="Pfam" id="PF00215">
    <property type="entry name" value="OMPdecase"/>
    <property type="match status" value="1"/>
</dbReference>
<organism evidence="12 13">
    <name type="scientific">Tremella mesenterica</name>
    <name type="common">Jelly fungus</name>
    <dbReference type="NCBI Taxonomy" id="5217"/>
    <lineage>
        <taxon>Eukaryota</taxon>
        <taxon>Fungi</taxon>
        <taxon>Dikarya</taxon>
        <taxon>Basidiomycota</taxon>
        <taxon>Agaricomycotina</taxon>
        <taxon>Tremellomycetes</taxon>
        <taxon>Tremellales</taxon>
        <taxon>Tremellaceae</taxon>
        <taxon>Tremella</taxon>
    </lineage>
</organism>
<feature type="active site" description="For OMPdecase activity" evidence="8">
    <location>
        <position position="98"/>
    </location>
</feature>
<dbReference type="Gene3D" id="3.20.20.70">
    <property type="entry name" value="Aldolase class I"/>
    <property type="match status" value="1"/>
</dbReference>
<feature type="binding site" evidence="9">
    <location>
        <position position="62"/>
    </location>
    <ligand>
        <name>substrate</name>
    </ligand>
</feature>
<dbReference type="InterPro" id="IPR001754">
    <property type="entry name" value="OMPdeCOase_dom"/>
</dbReference>
<sequence length="299" mass="32718">MHPTTIKTYAERAKLHPNPTARRLLEIMERKKSNLAVSVDVTTVKEVLDIVRSVGTKVCCVKTHCDIIQDFTLDFAKELVRLSQQMDFIIFEDRKFADIGNTVTLQYSAGLHRISSWADLTNAHPLPGPGIISGLSSVGQPLGRGLLLLAEMSSKDNLATGQYTTEAVQMARQAGRGFVVGFIAMNRVDIPSPVSKIQKVNGMVNGHGHGNASVNGNGNGYGGDKEMEDYLILTPGVQLSKGGDTLGQQYRTPHQVIFDSGCDVIIVGRGIYAVKGKEAEVAEEYRKAAWEAYERRLRC</sequence>
<keyword evidence="13" id="KW-1185">Reference proteome</keyword>
<dbReference type="InParanoid" id="A0A4Q1BIP0"/>
<dbReference type="Proteomes" id="UP000289152">
    <property type="component" value="Unassembled WGS sequence"/>
</dbReference>
<dbReference type="InterPro" id="IPR014732">
    <property type="entry name" value="OMPdecase"/>
</dbReference>
<evidence type="ECO:0000256" key="5">
    <source>
        <dbReference type="ARBA" id="ARBA00022793"/>
    </source>
</evidence>
<comment type="catalytic activity">
    <reaction evidence="10">
        <text>orotidine 5'-phosphate + H(+) = UMP + CO2</text>
        <dbReference type="Rhea" id="RHEA:11596"/>
        <dbReference type="ChEBI" id="CHEBI:15378"/>
        <dbReference type="ChEBI" id="CHEBI:16526"/>
        <dbReference type="ChEBI" id="CHEBI:57538"/>
        <dbReference type="ChEBI" id="CHEBI:57865"/>
        <dbReference type="EC" id="4.1.1.23"/>
    </reaction>
</comment>
<protein>
    <recommendedName>
        <fullName evidence="4 10">Orotidine 5'-phosphate decarboxylase</fullName>
        <ecNumber evidence="3 10">4.1.1.23</ecNumber>
    </recommendedName>
</protein>
<accession>A0A4Q1BIP0</accession>
<gene>
    <name evidence="12" type="ORF">M231_05221</name>
</gene>
<dbReference type="FunCoup" id="A0A4Q1BIP0">
    <property type="interactions" value="753"/>
</dbReference>
<evidence type="ECO:0000256" key="10">
    <source>
        <dbReference type="RuleBase" id="RU000512"/>
    </source>
</evidence>
<evidence type="ECO:0000256" key="4">
    <source>
        <dbReference type="ARBA" id="ARBA00021923"/>
    </source>
</evidence>
<dbReference type="GO" id="GO:0006207">
    <property type="term" value="P:'de novo' pyrimidine nucleobase biosynthetic process"/>
    <property type="evidence" value="ECO:0007669"/>
    <property type="project" value="InterPro"/>
</dbReference>
<keyword evidence="5 10" id="KW-0210">Decarboxylase</keyword>
<keyword evidence="7 10" id="KW-0456">Lyase</keyword>
<dbReference type="SMART" id="SM00934">
    <property type="entry name" value="OMPdecase"/>
    <property type="match status" value="1"/>
</dbReference>
<dbReference type="NCBIfam" id="TIGR01740">
    <property type="entry name" value="pyrF"/>
    <property type="match status" value="1"/>
</dbReference>
<reference evidence="12 13" key="1">
    <citation type="submission" date="2016-06" db="EMBL/GenBank/DDBJ databases">
        <title>Evolution of pathogenesis and genome organization in the Tremellales.</title>
        <authorList>
            <person name="Cuomo C."/>
            <person name="Litvintseva A."/>
            <person name="Heitman J."/>
            <person name="Chen Y."/>
            <person name="Sun S."/>
            <person name="Springer D."/>
            <person name="Dromer F."/>
            <person name="Young S."/>
            <person name="Zeng Q."/>
            <person name="Chapman S."/>
            <person name="Gujja S."/>
            <person name="Saif S."/>
            <person name="Birren B."/>
        </authorList>
    </citation>
    <scope>NUCLEOTIDE SEQUENCE [LARGE SCALE GENOMIC DNA]</scope>
    <source>
        <strain evidence="12 13">ATCC 28783</strain>
    </source>
</reference>
<evidence type="ECO:0000256" key="8">
    <source>
        <dbReference type="PIRSR" id="PIRSR614732-1"/>
    </source>
</evidence>
<evidence type="ECO:0000313" key="12">
    <source>
        <dbReference type="EMBL" id="RXK37500.1"/>
    </source>
</evidence>
<dbReference type="InterPro" id="IPR018089">
    <property type="entry name" value="OMPdecase_AS"/>
</dbReference>
<name>A0A4Q1BIP0_TREME</name>
<dbReference type="CDD" id="cd04725">
    <property type="entry name" value="OMP_decarboxylase_like"/>
    <property type="match status" value="1"/>
</dbReference>
<proteinExistence type="inferred from homology"/>
<dbReference type="GO" id="GO:0004588">
    <property type="term" value="F:orotate phosphoribosyltransferase activity"/>
    <property type="evidence" value="ECO:0007669"/>
    <property type="project" value="TreeGrafter"/>
</dbReference>
<dbReference type="AlphaFoldDB" id="A0A4Q1BIP0"/>
<evidence type="ECO:0000256" key="3">
    <source>
        <dbReference type="ARBA" id="ARBA00012321"/>
    </source>
</evidence>
<dbReference type="PANTHER" id="PTHR19278">
    <property type="entry name" value="OROTATE PHOSPHORIBOSYLTRANSFERASE"/>
    <property type="match status" value="1"/>
</dbReference>
<evidence type="ECO:0000256" key="2">
    <source>
        <dbReference type="ARBA" id="ARBA00011018"/>
    </source>
</evidence>
<dbReference type="VEuPathDB" id="FungiDB:TREMEDRAFT_60252"/>
<feature type="domain" description="Orotidine 5'-phosphate decarboxylase" evidence="11">
    <location>
        <begin position="34"/>
        <end position="284"/>
    </location>
</feature>
<feature type="binding site" evidence="9">
    <location>
        <position position="269"/>
    </location>
    <ligand>
        <name>substrate</name>
    </ligand>
</feature>
<feature type="binding site" evidence="9">
    <location>
        <position position="248"/>
    </location>
    <ligand>
        <name>substrate</name>
    </ligand>
</feature>
<feature type="active site" description="For OMPdecase activity" evidence="8">
    <location>
        <position position="93"/>
    </location>
</feature>
<comment type="pathway">
    <text evidence="1 10">Pyrimidine metabolism; UMP biosynthesis via de novo pathway; UMP from orotate: step 2/2.</text>
</comment>
<keyword evidence="6 10" id="KW-0665">Pyrimidine biosynthesis</keyword>
<dbReference type="SUPFAM" id="SSF51366">
    <property type="entry name" value="Ribulose-phoshate binding barrel"/>
    <property type="match status" value="1"/>
</dbReference>
<dbReference type="GO" id="GO:0044205">
    <property type="term" value="P:'de novo' UMP biosynthetic process"/>
    <property type="evidence" value="ECO:0007669"/>
    <property type="project" value="UniProtKB-UniPathway"/>
</dbReference>
<feature type="binding site" evidence="9">
    <location>
        <position position="153"/>
    </location>
    <ligand>
        <name>substrate</name>
    </ligand>
</feature>
<dbReference type="InterPro" id="IPR011060">
    <property type="entry name" value="RibuloseP-bd_barrel"/>
</dbReference>
<dbReference type="OrthoDB" id="10263753at2759"/>